<dbReference type="RefSeq" id="WP_245445430.1">
    <property type="nucleotide sequence ID" value="NZ_CP192765.1"/>
</dbReference>
<dbReference type="PANTHER" id="PTHR30085">
    <property type="entry name" value="AMINO ACID ABC TRANSPORTER PERMEASE"/>
    <property type="match status" value="1"/>
</dbReference>
<evidence type="ECO:0000313" key="7">
    <source>
        <dbReference type="Proteomes" id="UP001277561"/>
    </source>
</evidence>
<dbReference type="PANTHER" id="PTHR30085:SF2">
    <property type="entry name" value="GLUTAMATE_ASPARTATE IMPORT SOLUTE-BINDING PROTEIN"/>
    <property type="match status" value="1"/>
</dbReference>
<dbReference type="Gene3D" id="3.40.190.10">
    <property type="entry name" value="Periplasmic binding protein-like II"/>
    <property type="match status" value="2"/>
</dbReference>
<dbReference type="CDD" id="cd13688">
    <property type="entry name" value="PBP2_GltI_DEBP"/>
    <property type="match status" value="1"/>
</dbReference>
<accession>A0ABU4VTV6</accession>
<gene>
    <name evidence="6" type="ORF">RMS29_06835</name>
</gene>
<feature type="chain" id="PRO_5046000907" evidence="4">
    <location>
        <begin position="26"/>
        <end position="299"/>
    </location>
</feature>
<dbReference type="SUPFAM" id="SSF53850">
    <property type="entry name" value="Periplasmic binding protein-like II"/>
    <property type="match status" value="1"/>
</dbReference>
<proteinExistence type="inferred from homology"/>
<keyword evidence="3 4" id="KW-0732">Signal</keyword>
<dbReference type="InterPro" id="IPR001638">
    <property type="entry name" value="Solute-binding_3/MltF_N"/>
</dbReference>
<keyword evidence="2" id="KW-0813">Transport</keyword>
<dbReference type="Pfam" id="PF00497">
    <property type="entry name" value="SBP_bac_3"/>
    <property type="match status" value="1"/>
</dbReference>
<dbReference type="InterPro" id="IPR051455">
    <property type="entry name" value="Bact_solute-bind_prot3"/>
</dbReference>
<sequence length="299" mass="32901">MRRTLSDFLVLPAALLMLSATFAFAEFNTPTLERIRETGKIRIGYGVTAPFSFTAPSGEVVGYSIDLCRQVAEKLKTRLKLGAIDIEFVPRTPSNRIQLLNDGTIDIECNASTNTVERRKSANFAISHFYSATRYVSLAKNHLETVADLKGRSVSVALGTVNVSDINEINRAQKLNISVVPMDSLQAAFDLVTDGRVSAFAMDEVLLSTMIAQSKNPTDYQVSTEKVTGSQPFGFMMRLNDTEFTAAVNDALTEIYKSPDMAELYKRWFESPIPGKGIILNVPMSEMLKATLANPAPIQ</sequence>
<protein>
    <submittedName>
        <fullName evidence="6">Amino acid ABC transporter substrate-binding protein</fullName>
    </submittedName>
</protein>
<comment type="similarity">
    <text evidence="1">Belongs to the bacterial solute-binding protein 3 family.</text>
</comment>
<evidence type="ECO:0000313" key="6">
    <source>
        <dbReference type="EMBL" id="MDX8328940.1"/>
    </source>
</evidence>
<feature type="domain" description="Solute-binding protein family 3/N-terminal" evidence="5">
    <location>
        <begin position="40"/>
        <end position="272"/>
    </location>
</feature>
<dbReference type="SMART" id="SM00062">
    <property type="entry name" value="PBPb"/>
    <property type="match status" value="1"/>
</dbReference>
<evidence type="ECO:0000256" key="4">
    <source>
        <dbReference type="SAM" id="SignalP"/>
    </source>
</evidence>
<reference evidence="6" key="1">
    <citation type="journal article" date="2023" name="Phytobiomes J">
        <title>Deciphering the key players within the bacterial microbiota associated with aerial crown gall tumors on rhododendron: Insights into the gallobiome.</title>
        <authorList>
            <person name="Kuzmanovic N."/>
            <person name="Nesme J."/>
            <person name="Wolf J."/>
            <person name="Neumann-Schaal M."/>
            <person name="Petersen J."/>
            <person name="Fernandez-Gnecco G."/>
            <person name="Sproeer C."/>
            <person name="Bunk B."/>
            <person name="Overmann J."/>
            <person name="Sorensen S.J."/>
            <person name="Idczak E."/>
            <person name="Smalla K."/>
        </authorList>
    </citation>
    <scope>NUCLEOTIDE SEQUENCE [LARGE SCALE GENOMIC DNA]</scope>
    <source>
        <strain evidence="6">Rho-14.1</strain>
    </source>
</reference>
<feature type="signal peptide" evidence="4">
    <location>
        <begin position="1"/>
        <end position="25"/>
    </location>
</feature>
<keyword evidence="7" id="KW-1185">Reference proteome</keyword>
<dbReference type="Proteomes" id="UP001277561">
    <property type="component" value="Unassembled WGS sequence"/>
</dbReference>
<dbReference type="EMBL" id="JAVRAD010000002">
    <property type="protein sequence ID" value="MDX8328940.1"/>
    <property type="molecule type" value="Genomic_DNA"/>
</dbReference>
<evidence type="ECO:0000259" key="5">
    <source>
        <dbReference type="SMART" id="SM00062"/>
    </source>
</evidence>
<dbReference type="GeneID" id="86881090"/>
<name>A0ABU4VTV6_9HYPH</name>
<evidence type="ECO:0000256" key="3">
    <source>
        <dbReference type="ARBA" id="ARBA00022729"/>
    </source>
</evidence>
<comment type="caution">
    <text evidence="6">The sequence shown here is derived from an EMBL/GenBank/DDBJ whole genome shotgun (WGS) entry which is preliminary data.</text>
</comment>
<organism evidence="6 7">
    <name type="scientific">Agrobacterium rosae</name>
    <dbReference type="NCBI Taxonomy" id="1972867"/>
    <lineage>
        <taxon>Bacteria</taxon>
        <taxon>Pseudomonadati</taxon>
        <taxon>Pseudomonadota</taxon>
        <taxon>Alphaproteobacteria</taxon>
        <taxon>Hyphomicrobiales</taxon>
        <taxon>Rhizobiaceae</taxon>
        <taxon>Rhizobium/Agrobacterium group</taxon>
        <taxon>Agrobacterium</taxon>
    </lineage>
</organism>
<evidence type="ECO:0000256" key="1">
    <source>
        <dbReference type="ARBA" id="ARBA00010333"/>
    </source>
</evidence>
<evidence type="ECO:0000256" key="2">
    <source>
        <dbReference type="ARBA" id="ARBA00022448"/>
    </source>
</evidence>